<organism evidence="1 2">
    <name type="scientific">Steinernema glaseri</name>
    <dbReference type="NCBI Taxonomy" id="37863"/>
    <lineage>
        <taxon>Eukaryota</taxon>
        <taxon>Metazoa</taxon>
        <taxon>Ecdysozoa</taxon>
        <taxon>Nematoda</taxon>
        <taxon>Chromadorea</taxon>
        <taxon>Rhabditida</taxon>
        <taxon>Tylenchina</taxon>
        <taxon>Panagrolaimomorpha</taxon>
        <taxon>Strongyloidoidea</taxon>
        <taxon>Steinernematidae</taxon>
        <taxon>Steinernema</taxon>
    </lineage>
</organism>
<reference evidence="2" key="1">
    <citation type="submission" date="2016-11" db="UniProtKB">
        <authorList>
            <consortium name="WormBaseParasite"/>
        </authorList>
    </citation>
    <scope>IDENTIFICATION</scope>
</reference>
<dbReference type="AlphaFoldDB" id="A0A1I8AGH8"/>
<dbReference type="PANTHER" id="PTHR22900:SF5">
    <property type="entry name" value="PROTEIN CBG14245"/>
    <property type="match status" value="1"/>
</dbReference>
<accession>A0A1I8AGH8</accession>
<dbReference type="GO" id="GO:0050650">
    <property type="term" value="P:chondroitin sulfate proteoglycan biosynthetic process"/>
    <property type="evidence" value="ECO:0007669"/>
    <property type="project" value="InterPro"/>
</dbReference>
<keyword evidence="1" id="KW-1185">Reference proteome</keyword>
<name>A0A1I8AGH8_9BILA</name>
<evidence type="ECO:0000313" key="1">
    <source>
        <dbReference type="Proteomes" id="UP000095287"/>
    </source>
</evidence>
<dbReference type="Pfam" id="PF03567">
    <property type="entry name" value="Sulfotransfer_2"/>
    <property type="match status" value="1"/>
</dbReference>
<dbReference type="GO" id="GO:0016020">
    <property type="term" value="C:membrane"/>
    <property type="evidence" value="ECO:0007669"/>
    <property type="project" value="InterPro"/>
</dbReference>
<dbReference type="InterPro" id="IPR007669">
    <property type="entry name" value="Chst-1-like"/>
</dbReference>
<dbReference type="GO" id="GO:0047756">
    <property type="term" value="F:chondroitin 4-sulfotransferase activity"/>
    <property type="evidence" value="ECO:0007669"/>
    <property type="project" value="InterPro"/>
</dbReference>
<dbReference type="Proteomes" id="UP000095287">
    <property type="component" value="Unplaced"/>
</dbReference>
<dbReference type="GO" id="GO:1902884">
    <property type="term" value="P:positive regulation of response to oxidative stress"/>
    <property type="evidence" value="ECO:0007669"/>
    <property type="project" value="InterPro"/>
</dbReference>
<dbReference type="InterPro" id="IPR005331">
    <property type="entry name" value="Sulfotransferase"/>
</dbReference>
<protein>
    <submittedName>
        <fullName evidence="2">Sulfotransfer_1 domain-containing protein</fullName>
    </submittedName>
</protein>
<dbReference type="WBParaSite" id="L893_g5372.t1">
    <property type="protein sequence ID" value="L893_g5372.t1"/>
    <property type="gene ID" value="L893_g5372"/>
</dbReference>
<proteinExistence type="predicted"/>
<dbReference type="PANTHER" id="PTHR22900">
    <property type="entry name" value="PROTEIN CBG14245-RELATED"/>
    <property type="match status" value="1"/>
</dbReference>
<sequence>MLLIVRDPLDRFLSAFVDKCILDTLGRNIRDNCYGCGKDVACVLKRLYERASSYADNPANSLVVHDDHHFFPQNWHCSMEKYRWNYHVLKYWSDPDRRRKTMNELNEILLKAKVPASDVATISAQTEAYTNHSTVHSSDRIFYRDIIVSNARLLQLLRSIYFHDYEIFGYSSSYADAKSEF</sequence>
<evidence type="ECO:0000313" key="2">
    <source>
        <dbReference type="WBParaSite" id="L893_g5372.t1"/>
    </source>
</evidence>